<dbReference type="InterPro" id="IPR029066">
    <property type="entry name" value="PLP-binding_barrel"/>
</dbReference>
<dbReference type="GO" id="GO:0008784">
    <property type="term" value="F:alanine racemase activity"/>
    <property type="evidence" value="ECO:0007669"/>
    <property type="project" value="TreeGrafter"/>
</dbReference>
<evidence type="ECO:0000256" key="1">
    <source>
        <dbReference type="ARBA" id="ARBA00001933"/>
    </source>
</evidence>
<proteinExistence type="predicted"/>
<dbReference type="GO" id="GO:0030170">
    <property type="term" value="F:pyridoxal phosphate binding"/>
    <property type="evidence" value="ECO:0007669"/>
    <property type="project" value="TreeGrafter"/>
</dbReference>
<dbReference type="PANTHER" id="PTHR30511">
    <property type="entry name" value="ALANINE RACEMASE"/>
    <property type="match status" value="1"/>
</dbReference>
<dbReference type="Proteomes" id="UP000231960">
    <property type="component" value="Unassembled WGS sequence"/>
</dbReference>
<dbReference type="GO" id="GO:0005829">
    <property type="term" value="C:cytosol"/>
    <property type="evidence" value="ECO:0007669"/>
    <property type="project" value="TreeGrafter"/>
</dbReference>
<reference evidence="5 6" key="1">
    <citation type="submission" date="2017-06" db="EMBL/GenBank/DDBJ databases">
        <title>Description of Avrilella dinanensis gen. nov. sp. nov.</title>
        <authorList>
            <person name="Leyer C."/>
            <person name="Sassi M."/>
            <person name="Minet J."/>
            <person name="Kayal S."/>
            <person name="Cattoir V."/>
        </authorList>
    </citation>
    <scope>NUCLEOTIDE SEQUENCE [LARGE SCALE GENOMIC DNA]</scope>
    <source>
        <strain evidence="5 6">UR159</strain>
    </source>
</reference>
<keyword evidence="2" id="KW-0663">Pyridoxal phosphate</keyword>
<dbReference type="AlphaFoldDB" id="A0A2M9R2W1"/>
<dbReference type="OrthoDB" id="504078at2"/>
<evidence type="ECO:0000313" key="5">
    <source>
        <dbReference type="EMBL" id="PJR03189.1"/>
    </source>
</evidence>
<dbReference type="Gene3D" id="3.20.20.10">
    <property type="entry name" value="Alanine racemase"/>
    <property type="match status" value="1"/>
</dbReference>
<keyword evidence="6" id="KW-1185">Reference proteome</keyword>
<sequence length="356" mass="40233">MAYITLNKSKLKYNYDKLSGFFSEKNIEWSAVTKILCGNKLFLEEVIKLGITNCSDSRISNLKKIKEICPEAQTLYIKPPAKGVIEDVVKYADISLNTSIYTIKKLSEEAQKQNKVHKIIIMIDLGELREGVMREDFIKFYESIFQLKNIEVIGLGTNLSCLYGVLPNSDKLIQLCLYKQLVEYKFNRNIKFISGGSSVTIPLVEQDILPKGVNHFRVGETLFMGTNAYDGSPYKTLEKNVFKLYAEIIELYEKPIVPSGEMGTNLEGDTVDFNDDDIGKTSNRALIDIGILDIDANHLETTDKTIKIAGATSDMIVLDLGSNENRYKVGDTVEFTMDYMGIVRIMNSKYIEKKIV</sequence>
<feature type="domain" description="Alanine racemase N-terminal" evidence="4">
    <location>
        <begin position="7"/>
        <end position="225"/>
    </location>
</feature>
<keyword evidence="3" id="KW-0413">Isomerase</keyword>
<dbReference type="EMBL" id="NIPO01000001">
    <property type="protein sequence ID" value="PJR03189.1"/>
    <property type="molecule type" value="Genomic_DNA"/>
</dbReference>
<evidence type="ECO:0000313" key="6">
    <source>
        <dbReference type="Proteomes" id="UP000231960"/>
    </source>
</evidence>
<protein>
    <submittedName>
        <fullName evidence="5">Amino-acid racemase</fullName>
    </submittedName>
</protein>
<organism evidence="5 6">
    <name type="scientific">Avrilella dinanensis</name>
    <dbReference type="NCBI Taxonomy" id="2008672"/>
    <lineage>
        <taxon>Bacteria</taxon>
        <taxon>Pseudomonadati</taxon>
        <taxon>Bacteroidota</taxon>
        <taxon>Flavobacteriia</taxon>
        <taxon>Flavobacteriales</taxon>
        <taxon>Flavobacteriaceae</taxon>
        <taxon>Avrilella</taxon>
    </lineage>
</organism>
<dbReference type="PANTHER" id="PTHR30511:SF3">
    <property type="entry name" value="LYSINE RACEMASE"/>
    <property type="match status" value="1"/>
</dbReference>
<evidence type="ECO:0000256" key="2">
    <source>
        <dbReference type="ARBA" id="ARBA00022898"/>
    </source>
</evidence>
<dbReference type="RefSeq" id="WP_100676758.1">
    <property type="nucleotide sequence ID" value="NZ_NIPO01000001.1"/>
</dbReference>
<dbReference type="InterPro" id="IPR000821">
    <property type="entry name" value="Ala_racemase"/>
</dbReference>
<dbReference type="CDD" id="cd06815">
    <property type="entry name" value="PLPDE_III_AR_like_1"/>
    <property type="match status" value="1"/>
</dbReference>
<gene>
    <name evidence="5" type="ORF">CDL10_00765</name>
</gene>
<comment type="cofactor">
    <cofactor evidence="1">
        <name>pyridoxal 5'-phosphate</name>
        <dbReference type="ChEBI" id="CHEBI:597326"/>
    </cofactor>
</comment>
<comment type="caution">
    <text evidence="5">The sequence shown here is derived from an EMBL/GenBank/DDBJ whole genome shotgun (WGS) entry which is preliminary data.</text>
</comment>
<evidence type="ECO:0000259" key="4">
    <source>
        <dbReference type="Pfam" id="PF01168"/>
    </source>
</evidence>
<dbReference type="SUPFAM" id="SSF51419">
    <property type="entry name" value="PLP-binding barrel"/>
    <property type="match status" value="1"/>
</dbReference>
<evidence type="ECO:0000256" key="3">
    <source>
        <dbReference type="ARBA" id="ARBA00023235"/>
    </source>
</evidence>
<accession>A0A2M9R2W1</accession>
<dbReference type="Pfam" id="PF01168">
    <property type="entry name" value="Ala_racemase_N"/>
    <property type="match status" value="1"/>
</dbReference>
<dbReference type="InterPro" id="IPR001608">
    <property type="entry name" value="Ala_racemase_N"/>
</dbReference>
<name>A0A2M9R2W1_9FLAO</name>